<dbReference type="EMBL" id="PVUF01000006">
    <property type="protein sequence ID" value="PRZ47563.1"/>
    <property type="molecule type" value="Genomic_DNA"/>
</dbReference>
<evidence type="ECO:0000256" key="2">
    <source>
        <dbReference type="ARBA" id="ARBA00023002"/>
    </source>
</evidence>
<proteinExistence type="inferred from homology"/>
<sequence length="983" mass="105434">MTQQNRLSGGQIDRSRTLDFTFDGKSYQGHPGDTLASALLANAVRLMGRSFKYHRPRGVISAGSEEPNALVELRTGARQEPNTRATVAELYDGLSAQSQNRWPSLAFDALGVNDLFSNFLTAGFYYKTFMWPRAFWEKVYEPIIRHAAGLGSLSMQADPDTYDKGFLHCDLLVIGAGPAGLAAALTAARSGARVILADEDFTLGGRLNAEVEEIDGQSGADWAAQAIAELQSLANVRLMRRTTVLGAFDHRVYGALERNADHFAAPASDLPRQTLWRIYARQSVLCAGATERQIAFQNNDRPGVMMAGALRAYANRWAVAAGQRVAVFTNNDNGHRTARDLVALGVDVVGVVDSRPSAPALGDYPLFTGAQVINTTGKLGLTGVTLRRADGGTEHLRCSALGVSGGWNPDVSLTCHQRGRPVWDDHIASFVPGGSLPQGMHVAGAAAGKFSTAAALQSGIDSAVAALATLGLSARPLPCPKAEDGAYDLVPLWYVAEGKGRKWLDLQNDVTVKDVKLAHQEGFRSVEHLKRYTTLGMATDQGKTSNLGGLAVMAEMTGQSIPETGTTIFRPPYTPVAMGALAGRSAGTDFKPTRRTPSHAWAEEQGAVFVEAGLWLRAQYFPRTGESHWRQTVDRETLAVRSSVGVCDVTTLGKVDVQGKDAAAFLNLIYANGFSKLPVGKCRYGLMLREDGIAKDDGTAARLAEDHFVVTTTTANAGPVYRHMEFVRQCLCPEMDVQLISTTDAWAQYAVAGPNARKLLQKLVDPEHDISNAAFPFMGCGEISICGGLRARLFRISFSGELAYEIAVPTRYGDALMRELMAQGAEFDVTPYGTEALGVLRIEKGHATANELNGQTSADHLGMGRMVSTKKDSIGAVLSRRDGLNAPDGLRLVGFEALDGNDLPAGSHLYAKTAPPTGASEGWLSSAAYSPHLGKSIALGFLSRGQDRLGETVTVANPLQGQSFTARVVSPHFIDPEGERLRA</sequence>
<evidence type="ECO:0000259" key="3">
    <source>
        <dbReference type="Pfam" id="PF01571"/>
    </source>
</evidence>
<dbReference type="InterPro" id="IPR041854">
    <property type="entry name" value="BFD-like_2Fe2S-bd_dom_sf"/>
</dbReference>
<feature type="domain" description="Aminomethyltransferase C-terminal" evidence="4">
    <location>
        <begin position="891"/>
        <end position="975"/>
    </location>
</feature>
<dbReference type="InterPro" id="IPR028896">
    <property type="entry name" value="GcvT/YgfZ/DmdA"/>
</dbReference>
<evidence type="ECO:0000313" key="7">
    <source>
        <dbReference type="Proteomes" id="UP000237718"/>
    </source>
</evidence>
<dbReference type="Gene3D" id="3.50.50.60">
    <property type="entry name" value="FAD/NAD(P)-binding domain"/>
    <property type="match status" value="1"/>
</dbReference>
<protein>
    <submittedName>
        <fullName evidence="6">Sarcosine oxidase subunit alpha</fullName>
    </submittedName>
</protein>
<dbReference type="PIRSF" id="PIRSF037980">
    <property type="entry name" value="SoxA"/>
    <property type="match status" value="1"/>
</dbReference>
<dbReference type="Pfam" id="PF17806">
    <property type="entry name" value="SO_alpha_A3"/>
    <property type="match status" value="1"/>
</dbReference>
<dbReference type="PANTHER" id="PTHR43757:SF2">
    <property type="entry name" value="AMINOMETHYLTRANSFERASE, MITOCHONDRIAL"/>
    <property type="match status" value="1"/>
</dbReference>
<dbReference type="RefSeq" id="WP_106163829.1">
    <property type="nucleotide sequence ID" value="NZ_PVUF01000006.1"/>
</dbReference>
<feature type="domain" description="SoxA A3" evidence="5">
    <location>
        <begin position="499"/>
        <end position="584"/>
    </location>
</feature>
<dbReference type="GO" id="GO:0046653">
    <property type="term" value="P:tetrahydrofolate metabolic process"/>
    <property type="evidence" value="ECO:0007669"/>
    <property type="project" value="InterPro"/>
</dbReference>
<comment type="caution">
    <text evidence="6">The sequence shown here is derived from an EMBL/GenBank/DDBJ whole genome shotgun (WGS) entry which is preliminary data.</text>
</comment>
<dbReference type="InterPro" id="IPR006277">
    <property type="entry name" value="Sarcosine_oxidase_asu"/>
</dbReference>
<dbReference type="PRINTS" id="PR00368">
    <property type="entry name" value="FADPNR"/>
</dbReference>
<organism evidence="6 7">
    <name type="scientific">Tritonibacter scottomollicae</name>
    <name type="common">Epibacterium scottomollicae</name>
    <dbReference type="NCBI Taxonomy" id="483013"/>
    <lineage>
        <taxon>Bacteria</taxon>
        <taxon>Pseudomonadati</taxon>
        <taxon>Pseudomonadota</taxon>
        <taxon>Alphaproteobacteria</taxon>
        <taxon>Rhodobacterales</taxon>
        <taxon>Paracoccaceae</taxon>
        <taxon>Tritonibacter</taxon>
    </lineage>
</organism>
<dbReference type="AlphaFoldDB" id="A0A2T1AG39"/>
<accession>A0A2T1AG39</accession>
<dbReference type="InterPro" id="IPR006222">
    <property type="entry name" value="GCVT_N"/>
</dbReference>
<gene>
    <name evidence="6" type="ORF">CLV89_10696</name>
</gene>
<dbReference type="SUPFAM" id="SSF101790">
    <property type="entry name" value="Aminomethyltransferase beta-barrel domain"/>
    <property type="match status" value="1"/>
</dbReference>
<evidence type="ECO:0000256" key="1">
    <source>
        <dbReference type="ARBA" id="ARBA00008609"/>
    </source>
</evidence>
<dbReference type="InterPro" id="IPR013977">
    <property type="entry name" value="GcvT_C"/>
</dbReference>
<dbReference type="InterPro" id="IPR036188">
    <property type="entry name" value="FAD/NAD-bd_sf"/>
</dbReference>
<dbReference type="GO" id="GO:0008115">
    <property type="term" value="F:sarcosine oxidase activity"/>
    <property type="evidence" value="ECO:0007669"/>
    <property type="project" value="InterPro"/>
</dbReference>
<dbReference type="InterPro" id="IPR041117">
    <property type="entry name" value="SoxA_A3"/>
</dbReference>
<dbReference type="Gene3D" id="3.10.20.440">
    <property type="entry name" value="2Fe-2S iron-sulphur cluster binding domain, sarcosine oxidase, alpha subunit, N-terminal domain"/>
    <property type="match status" value="1"/>
</dbReference>
<dbReference type="Pfam" id="PF08669">
    <property type="entry name" value="GCV_T_C"/>
    <property type="match status" value="1"/>
</dbReference>
<dbReference type="InterPro" id="IPR029043">
    <property type="entry name" value="GcvT/YgfZ_C"/>
</dbReference>
<evidence type="ECO:0000259" key="4">
    <source>
        <dbReference type="Pfam" id="PF08669"/>
    </source>
</evidence>
<dbReference type="Pfam" id="PF12831">
    <property type="entry name" value="FAD_oxidored"/>
    <property type="match status" value="1"/>
</dbReference>
<dbReference type="Gene3D" id="3.30.1360.120">
    <property type="entry name" value="Probable tRNA modification gtpase trme, domain 1"/>
    <property type="match status" value="1"/>
</dbReference>
<dbReference type="NCBIfam" id="TIGR01372">
    <property type="entry name" value="soxA"/>
    <property type="match status" value="1"/>
</dbReference>
<comment type="similarity">
    <text evidence="1">Belongs to the GcvT family.</text>
</comment>
<evidence type="ECO:0000259" key="5">
    <source>
        <dbReference type="Pfam" id="PF17806"/>
    </source>
</evidence>
<reference evidence="6 7" key="1">
    <citation type="submission" date="2018-03" db="EMBL/GenBank/DDBJ databases">
        <title>Genomic Encyclopedia of Archaeal and Bacterial Type Strains, Phase II (KMG-II): from individual species to whole genera.</title>
        <authorList>
            <person name="Goeker M."/>
        </authorList>
    </citation>
    <scope>NUCLEOTIDE SEQUENCE [LARGE SCALE GENOMIC DNA]</scope>
    <source>
        <strain evidence="6 7">DSM 25328</strain>
    </source>
</reference>
<dbReference type="Pfam" id="PF01571">
    <property type="entry name" value="GCV_T"/>
    <property type="match status" value="1"/>
</dbReference>
<dbReference type="PANTHER" id="PTHR43757">
    <property type="entry name" value="AMINOMETHYLTRANSFERASE"/>
    <property type="match status" value="1"/>
</dbReference>
<dbReference type="OrthoDB" id="5287468at2"/>
<dbReference type="SUPFAM" id="SSF51905">
    <property type="entry name" value="FAD/NAD(P)-binding domain"/>
    <property type="match status" value="1"/>
</dbReference>
<keyword evidence="2" id="KW-0560">Oxidoreductase</keyword>
<dbReference type="InterPro" id="IPR042204">
    <property type="entry name" value="2Fe-2S-bd_N"/>
</dbReference>
<feature type="domain" description="GCVT N-terminal" evidence="3">
    <location>
        <begin position="599"/>
        <end position="871"/>
    </location>
</feature>
<dbReference type="Proteomes" id="UP000237718">
    <property type="component" value="Unassembled WGS sequence"/>
</dbReference>
<dbReference type="InterPro" id="IPR027266">
    <property type="entry name" value="TrmE/GcvT-like"/>
</dbReference>
<dbReference type="SUPFAM" id="SSF103025">
    <property type="entry name" value="Folate-binding domain"/>
    <property type="match status" value="1"/>
</dbReference>
<dbReference type="Pfam" id="PF13510">
    <property type="entry name" value="Fer2_4"/>
    <property type="match status" value="1"/>
</dbReference>
<dbReference type="Gene3D" id="1.10.10.1100">
    <property type="entry name" value="BFD-like [2Fe-2S]-binding domain"/>
    <property type="match status" value="1"/>
</dbReference>
<name>A0A2T1AG39_TRISK</name>
<evidence type="ECO:0000313" key="6">
    <source>
        <dbReference type="EMBL" id="PRZ47563.1"/>
    </source>
</evidence>